<dbReference type="PANTHER" id="PTHR22883">
    <property type="entry name" value="ZINC FINGER DHHC DOMAIN CONTAINING PROTEIN"/>
    <property type="match status" value="1"/>
</dbReference>
<protein>
    <recommendedName>
        <fullName evidence="11">Palmitoyltransferase</fullName>
        <ecNumber evidence="11">2.3.1.225</ecNumber>
    </recommendedName>
</protein>
<keyword evidence="6" id="KW-0564">Palmitate</keyword>
<keyword evidence="8 11" id="KW-0012">Acyltransferase</keyword>
<evidence type="ECO:0000256" key="1">
    <source>
        <dbReference type="ARBA" id="ARBA00004141"/>
    </source>
</evidence>
<dbReference type="GO" id="GO:0006612">
    <property type="term" value="P:protein targeting to membrane"/>
    <property type="evidence" value="ECO:0007669"/>
    <property type="project" value="TreeGrafter"/>
</dbReference>
<evidence type="ECO:0000256" key="5">
    <source>
        <dbReference type="ARBA" id="ARBA00023136"/>
    </source>
</evidence>
<keyword evidence="4 11" id="KW-1133">Transmembrane helix</keyword>
<keyword evidence="2 11" id="KW-0808">Transferase</keyword>
<dbReference type="AlphaFoldDB" id="A0A0D1YV81"/>
<evidence type="ECO:0000256" key="4">
    <source>
        <dbReference type="ARBA" id="ARBA00022989"/>
    </source>
</evidence>
<evidence type="ECO:0000256" key="7">
    <source>
        <dbReference type="ARBA" id="ARBA00023288"/>
    </source>
</evidence>
<dbReference type="FunCoup" id="A0A0D1YV81">
    <property type="interactions" value="879"/>
</dbReference>
<dbReference type="GO" id="GO:0016020">
    <property type="term" value="C:membrane"/>
    <property type="evidence" value="ECO:0007669"/>
    <property type="project" value="UniProtKB-SubCell"/>
</dbReference>
<dbReference type="PANTHER" id="PTHR22883:SF23">
    <property type="entry name" value="PALMITOYLTRANSFERASE ZDHHC6"/>
    <property type="match status" value="1"/>
</dbReference>
<evidence type="ECO:0000256" key="9">
    <source>
        <dbReference type="ARBA" id="ARBA00038298"/>
    </source>
</evidence>
<dbReference type="GO" id="GO:0019706">
    <property type="term" value="F:protein-cysteine S-palmitoyltransferase activity"/>
    <property type="evidence" value="ECO:0007669"/>
    <property type="project" value="UniProtKB-EC"/>
</dbReference>
<organism evidence="13 14">
    <name type="scientific">Verruconis gallopava</name>
    <dbReference type="NCBI Taxonomy" id="253628"/>
    <lineage>
        <taxon>Eukaryota</taxon>
        <taxon>Fungi</taxon>
        <taxon>Dikarya</taxon>
        <taxon>Ascomycota</taxon>
        <taxon>Pezizomycotina</taxon>
        <taxon>Dothideomycetes</taxon>
        <taxon>Pleosporomycetidae</taxon>
        <taxon>Venturiales</taxon>
        <taxon>Sympoventuriaceae</taxon>
        <taxon>Verruconis</taxon>
    </lineage>
</organism>
<name>A0A0D1YV81_9PEZI</name>
<evidence type="ECO:0000313" key="14">
    <source>
        <dbReference type="Proteomes" id="UP000053259"/>
    </source>
</evidence>
<evidence type="ECO:0000313" key="13">
    <source>
        <dbReference type="EMBL" id="KIW04552.1"/>
    </source>
</evidence>
<evidence type="ECO:0000256" key="3">
    <source>
        <dbReference type="ARBA" id="ARBA00022692"/>
    </source>
</evidence>
<keyword evidence="14" id="KW-1185">Reference proteome</keyword>
<evidence type="ECO:0000256" key="10">
    <source>
        <dbReference type="ARBA" id="ARBA00048048"/>
    </source>
</evidence>
<comment type="catalytic activity">
    <reaction evidence="10 11">
        <text>L-cysteinyl-[protein] + hexadecanoyl-CoA = S-hexadecanoyl-L-cysteinyl-[protein] + CoA</text>
        <dbReference type="Rhea" id="RHEA:36683"/>
        <dbReference type="Rhea" id="RHEA-COMP:10131"/>
        <dbReference type="Rhea" id="RHEA-COMP:11032"/>
        <dbReference type="ChEBI" id="CHEBI:29950"/>
        <dbReference type="ChEBI" id="CHEBI:57287"/>
        <dbReference type="ChEBI" id="CHEBI:57379"/>
        <dbReference type="ChEBI" id="CHEBI:74151"/>
        <dbReference type="EC" id="2.3.1.225"/>
    </reaction>
</comment>
<dbReference type="EC" id="2.3.1.225" evidence="11"/>
<dbReference type="Pfam" id="PF01529">
    <property type="entry name" value="DHHC"/>
    <property type="match status" value="1"/>
</dbReference>
<dbReference type="OrthoDB" id="331948at2759"/>
<accession>A0A0D1YV81</accession>
<dbReference type="GeneID" id="27312279"/>
<keyword evidence="3 11" id="KW-0812">Transmembrane</keyword>
<dbReference type="InterPro" id="IPR039859">
    <property type="entry name" value="PFA4/ZDH16/20/ERF2-like"/>
</dbReference>
<evidence type="ECO:0000256" key="6">
    <source>
        <dbReference type="ARBA" id="ARBA00023139"/>
    </source>
</evidence>
<dbReference type="Proteomes" id="UP000053259">
    <property type="component" value="Unassembled WGS sequence"/>
</dbReference>
<feature type="transmembrane region" description="Helical" evidence="11">
    <location>
        <begin position="64"/>
        <end position="82"/>
    </location>
</feature>
<evidence type="ECO:0000256" key="11">
    <source>
        <dbReference type="RuleBase" id="RU079119"/>
    </source>
</evidence>
<gene>
    <name evidence="13" type="ORF">PV09_04306</name>
</gene>
<sequence>MTSERRQHLSINKWAARGVPTCILAATGYAVYVFVKKICIEYLIEPAENGYRLIKERVSTAVPVLVFFFLLLVLYLSCYARLMQTIAHNPGYTTRIPHSPPHNVERSKEKRARSILSCTRSTVLDDTLYPVLNRTAIVQGKVPPPPGIEYFTRKDVFICDAQGLPLFCDICNNYKPDRTHHCSEVDRCVRRMDHFCPWVGGIVSETNIKFFLQFLFYAAAWGIYTLGFSSWAISDRISKHNALILSTPRNELFSRIDGQWIALIAMTGLLGGLFAGGMFLTTFYNAAVNRSTNEQVVKRSYCIAVRLPQKFIEKHPSRLANFPTITYPLNRSILNVTTSGRADFDEERNTYGREHQRTYAILQSKPSENIWSVSITQNLKSVLGERYIDWLLPLKYPPCVRHDDPRSDYPLGPDFEHLCREAGIRA</sequence>
<dbReference type="GO" id="GO:0005783">
    <property type="term" value="C:endoplasmic reticulum"/>
    <property type="evidence" value="ECO:0007669"/>
    <property type="project" value="TreeGrafter"/>
</dbReference>
<reference evidence="13 14" key="1">
    <citation type="submission" date="2015-01" db="EMBL/GenBank/DDBJ databases">
        <title>The Genome Sequence of Ochroconis gallopava CBS43764.</title>
        <authorList>
            <consortium name="The Broad Institute Genomics Platform"/>
            <person name="Cuomo C."/>
            <person name="de Hoog S."/>
            <person name="Gorbushina A."/>
            <person name="Stielow B."/>
            <person name="Teixiera M."/>
            <person name="Abouelleil A."/>
            <person name="Chapman S.B."/>
            <person name="Priest M."/>
            <person name="Young S.K."/>
            <person name="Wortman J."/>
            <person name="Nusbaum C."/>
            <person name="Birren B."/>
        </authorList>
    </citation>
    <scope>NUCLEOTIDE SEQUENCE [LARGE SCALE GENOMIC DNA]</scope>
    <source>
        <strain evidence="13 14">CBS 43764</strain>
    </source>
</reference>
<dbReference type="HOGENOM" id="CLU_034009_0_0_1"/>
<feature type="transmembrane region" description="Helical" evidence="11">
    <location>
        <begin position="214"/>
        <end position="233"/>
    </location>
</feature>
<dbReference type="RefSeq" id="XP_016214421.1">
    <property type="nucleotide sequence ID" value="XM_016357629.1"/>
</dbReference>
<evidence type="ECO:0000256" key="8">
    <source>
        <dbReference type="ARBA" id="ARBA00023315"/>
    </source>
</evidence>
<proteinExistence type="inferred from homology"/>
<comment type="similarity">
    <text evidence="9">Belongs to the DHHC palmitoyltransferase family. PFA5 subfamily.</text>
</comment>
<dbReference type="InterPro" id="IPR001594">
    <property type="entry name" value="Palmitoyltrfase_DHHC"/>
</dbReference>
<comment type="subcellular location">
    <subcellularLocation>
        <location evidence="1">Membrane</location>
        <topology evidence="1">Multi-pass membrane protein</topology>
    </subcellularLocation>
</comment>
<feature type="transmembrane region" description="Helical" evidence="11">
    <location>
        <begin position="260"/>
        <end position="284"/>
    </location>
</feature>
<dbReference type="VEuPathDB" id="FungiDB:PV09_04306"/>
<dbReference type="PROSITE" id="PS50216">
    <property type="entry name" value="DHHC"/>
    <property type="match status" value="1"/>
</dbReference>
<dbReference type="GO" id="GO:0005794">
    <property type="term" value="C:Golgi apparatus"/>
    <property type="evidence" value="ECO:0007669"/>
    <property type="project" value="TreeGrafter"/>
</dbReference>
<dbReference type="STRING" id="253628.A0A0D1YV81"/>
<evidence type="ECO:0000256" key="2">
    <source>
        <dbReference type="ARBA" id="ARBA00022679"/>
    </source>
</evidence>
<feature type="transmembrane region" description="Helical" evidence="11">
    <location>
        <begin position="21"/>
        <end position="44"/>
    </location>
</feature>
<evidence type="ECO:0000259" key="12">
    <source>
        <dbReference type="Pfam" id="PF01529"/>
    </source>
</evidence>
<dbReference type="InParanoid" id="A0A0D1YV81"/>
<keyword evidence="5 11" id="KW-0472">Membrane</keyword>
<dbReference type="EMBL" id="KN847540">
    <property type="protein sequence ID" value="KIW04552.1"/>
    <property type="molecule type" value="Genomic_DNA"/>
</dbReference>
<keyword evidence="7" id="KW-0449">Lipoprotein</keyword>
<feature type="domain" description="Palmitoyltransferase DHHC" evidence="12">
    <location>
        <begin position="166"/>
        <end position="297"/>
    </location>
</feature>
<comment type="domain">
    <text evidence="11">The DHHC domain is required for palmitoyltransferase activity.</text>
</comment>